<accession>A0A2S8SR69</accession>
<dbReference type="AlphaFoldDB" id="A0A2S8SR69"/>
<gene>
    <name evidence="1" type="ORF">B1R32_11338</name>
</gene>
<reference evidence="1 2" key="1">
    <citation type="journal article" date="2018" name="Syst. Appl. Microbiol.">
        <title>Abditibacterium utsteinense sp. nov., the first cultivated member of candidate phylum FBP, isolated from ice-free Antarctic soil samples.</title>
        <authorList>
            <person name="Tahon G."/>
            <person name="Tytgat B."/>
            <person name="Lebbe L."/>
            <person name="Carlier A."/>
            <person name="Willems A."/>
        </authorList>
    </citation>
    <scope>NUCLEOTIDE SEQUENCE [LARGE SCALE GENOMIC DNA]</scope>
    <source>
        <strain evidence="1 2">LMG 29911</strain>
    </source>
</reference>
<dbReference type="Proteomes" id="UP000237684">
    <property type="component" value="Unassembled WGS sequence"/>
</dbReference>
<evidence type="ECO:0000313" key="2">
    <source>
        <dbReference type="Proteomes" id="UP000237684"/>
    </source>
</evidence>
<evidence type="ECO:0000313" key="1">
    <source>
        <dbReference type="EMBL" id="PQV63311.1"/>
    </source>
</evidence>
<dbReference type="EMBL" id="NIGF01000013">
    <property type="protein sequence ID" value="PQV63311.1"/>
    <property type="molecule type" value="Genomic_DNA"/>
</dbReference>
<keyword evidence="2" id="KW-1185">Reference proteome</keyword>
<proteinExistence type="predicted"/>
<dbReference type="InParanoid" id="A0A2S8SR69"/>
<organism evidence="1 2">
    <name type="scientific">Abditibacterium utsteinense</name>
    <dbReference type="NCBI Taxonomy" id="1960156"/>
    <lineage>
        <taxon>Bacteria</taxon>
        <taxon>Pseudomonadati</taxon>
        <taxon>Abditibacteriota</taxon>
        <taxon>Abditibacteriia</taxon>
        <taxon>Abditibacteriales</taxon>
        <taxon>Abditibacteriaceae</taxon>
        <taxon>Abditibacterium</taxon>
    </lineage>
</organism>
<sequence>MAKPILMKKSPFRARKISALFSLQAMSVPLSLSLLISGAGAEPREYYRVTVVDAETGRGVPLVELRTTNETSFVTDSNGIAAINDPELVGQKVYFSVKSHGYEYPKDGLGYAGIALPVTAGGRGEIKIKRLNIAERLYRITGAGIYRDSVLTGAPVPLKQPLMNGLVMGQDTVETEPYKGKLFWLWGDTGRFAYPLGNFKTSSATSLPPGQGGLDPSVGVDLTYWVDKEGFSQEMIPMKSNKPVWMGALFTLRDDKNQERLFGSYANVESDSVATEKGLAIFNDEKSIFEKLRAFDSVLAPTGHPFRIISGGQNYLYFDPFQRVIADYAHVLDGKAYQAFTPLVAGTRFDGAKTQLERNASGELVYGWKANTSKVDDNDVKKLVELGQMKADESPLQFRDIETDAPVDAHGASTYWNPYRKRWVQILSQAGGTSYLGEVWFAEADTPTGPWVYCRKIITHDKYTFYNPIQHPNFAEDGGRLIYLEGTYTNTYSGVSERTPRYDYNQIMYRLALDDPRLSLPVPVYRFKNQASYSLRDAVASGTKWKNIEAIPFFAVPPSAKSDGFVAIYAAGTKLQTEAKAGVKPLFYALPATVSKDSKVSPGVLPLFEYTQGNKRWYSVDANEKGAGVIRSESPLCRVWRNPSRVMALDWGAAADS</sequence>
<comment type="caution">
    <text evidence="1">The sequence shown here is derived from an EMBL/GenBank/DDBJ whole genome shotgun (WGS) entry which is preliminary data.</text>
</comment>
<protein>
    <submittedName>
        <fullName evidence="1">Uncharacterized protein</fullName>
    </submittedName>
</protein>
<name>A0A2S8SR69_9BACT</name>